<accession>W7Y5B9</accession>
<dbReference type="GO" id="GO:0009279">
    <property type="term" value="C:cell outer membrane"/>
    <property type="evidence" value="ECO:0007669"/>
    <property type="project" value="UniProtKB-SubCell"/>
</dbReference>
<gene>
    <name evidence="8" type="ORF">JCM21142_41400</name>
</gene>
<dbReference type="InterPro" id="IPR012944">
    <property type="entry name" value="SusD_RagB_dom"/>
</dbReference>
<evidence type="ECO:0000313" key="9">
    <source>
        <dbReference type="Proteomes" id="UP000019402"/>
    </source>
</evidence>
<evidence type="ECO:0000313" key="8">
    <source>
        <dbReference type="EMBL" id="GAF02758.1"/>
    </source>
</evidence>
<dbReference type="eggNOG" id="COG1435">
    <property type="taxonomic scope" value="Bacteria"/>
</dbReference>
<name>W7Y5B9_9BACT</name>
<organism evidence="8 9">
    <name type="scientific">Saccharicrinis fermentans DSM 9555 = JCM 21142</name>
    <dbReference type="NCBI Taxonomy" id="869213"/>
    <lineage>
        <taxon>Bacteria</taxon>
        <taxon>Pseudomonadati</taxon>
        <taxon>Bacteroidota</taxon>
        <taxon>Bacteroidia</taxon>
        <taxon>Marinilabiliales</taxon>
        <taxon>Marinilabiliaceae</taxon>
        <taxon>Saccharicrinis</taxon>
    </lineage>
</organism>
<proteinExistence type="inferred from homology"/>
<feature type="domain" description="SusD-like N-terminal" evidence="7">
    <location>
        <begin position="101"/>
        <end position="244"/>
    </location>
</feature>
<comment type="caution">
    <text evidence="8">The sequence shown here is derived from an EMBL/GenBank/DDBJ whole genome shotgun (WGS) entry which is preliminary data.</text>
</comment>
<comment type="subcellular location">
    <subcellularLocation>
        <location evidence="1">Cell outer membrane</location>
    </subcellularLocation>
</comment>
<dbReference type="STRING" id="869213.GCA_000517085_00512"/>
<dbReference type="Proteomes" id="UP000019402">
    <property type="component" value="Unassembled WGS sequence"/>
</dbReference>
<feature type="domain" description="RagB/SusD" evidence="6">
    <location>
        <begin position="311"/>
        <end position="628"/>
    </location>
</feature>
<dbReference type="InterPro" id="IPR033985">
    <property type="entry name" value="SusD-like_N"/>
</dbReference>
<dbReference type="SUPFAM" id="SSF48452">
    <property type="entry name" value="TPR-like"/>
    <property type="match status" value="1"/>
</dbReference>
<evidence type="ECO:0000256" key="5">
    <source>
        <dbReference type="ARBA" id="ARBA00023237"/>
    </source>
</evidence>
<comment type="similarity">
    <text evidence="2">Belongs to the SusD family.</text>
</comment>
<keyword evidence="9" id="KW-1185">Reference proteome</keyword>
<keyword evidence="5" id="KW-0998">Cell outer membrane</keyword>
<dbReference type="InterPro" id="IPR011990">
    <property type="entry name" value="TPR-like_helical_dom_sf"/>
</dbReference>
<dbReference type="EMBL" id="BAMD01000013">
    <property type="protein sequence ID" value="GAF02758.1"/>
    <property type="molecule type" value="Genomic_DNA"/>
</dbReference>
<reference evidence="8 9" key="1">
    <citation type="journal article" date="2014" name="Genome Announc.">
        <title>Draft Genome Sequence of Cytophaga fermentans JCM 21142T, a Facultative Anaerobe Isolated from Marine Mud.</title>
        <authorList>
            <person name="Starns D."/>
            <person name="Oshima K."/>
            <person name="Suda W."/>
            <person name="Iino T."/>
            <person name="Yuki M."/>
            <person name="Inoue J."/>
            <person name="Kitamura K."/>
            <person name="Iida T."/>
            <person name="Darby A."/>
            <person name="Hattori M."/>
            <person name="Ohkuma M."/>
        </authorList>
    </citation>
    <scope>NUCLEOTIDE SEQUENCE [LARGE SCALE GENOMIC DNA]</scope>
    <source>
        <strain evidence="8 9">JCM 21142</strain>
    </source>
</reference>
<evidence type="ECO:0000259" key="7">
    <source>
        <dbReference type="Pfam" id="PF14322"/>
    </source>
</evidence>
<evidence type="ECO:0000256" key="1">
    <source>
        <dbReference type="ARBA" id="ARBA00004442"/>
    </source>
</evidence>
<dbReference type="Pfam" id="PF07980">
    <property type="entry name" value="SusD_RagB"/>
    <property type="match status" value="1"/>
</dbReference>
<protein>
    <submittedName>
        <fullName evidence="8">SusD family protein</fullName>
    </submittedName>
</protein>
<dbReference type="Pfam" id="PF14322">
    <property type="entry name" value="SusD-like_3"/>
    <property type="match status" value="1"/>
</dbReference>
<dbReference type="PROSITE" id="PS51257">
    <property type="entry name" value="PROKAR_LIPOPROTEIN"/>
    <property type="match status" value="1"/>
</dbReference>
<evidence type="ECO:0000259" key="6">
    <source>
        <dbReference type="Pfam" id="PF07980"/>
    </source>
</evidence>
<dbReference type="AlphaFoldDB" id="W7Y5B9"/>
<evidence type="ECO:0000256" key="3">
    <source>
        <dbReference type="ARBA" id="ARBA00022729"/>
    </source>
</evidence>
<keyword evidence="3" id="KW-0732">Signal</keyword>
<dbReference type="Gene3D" id="1.25.40.390">
    <property type="match status" value="1"/>
</dbReference>
<keyword evidence="4" id="KW-0472">Membrane</keyword>
<evidence type="ECO:0000256" key="2">
    <source>
        <dbReference type="ARBA" id="ARBA00006275"/>
    </source>
</evidence>
<evidence type="ECO:0000256" key="4">
    <source>
        <dbReference type="ARBA" id="ARBA00023136"/>
    </source>
</evidence>
<sequence length="628" mass="70016">MNKIRYILGLLTVVYLLCACEDNLEPKVMSPYGDEYAYTLPGPVEGFLTNAYGAIPSQIDHYGSDFLDAATGDAVTNQYGSSVYALGNGKMSSTSNPIGIWDAAYSSFQWIHLFQEKSADTATVKWWIANDENDVIERTRLIGESYFLRAYWGMELLKVYGGVTESGEVLGYPIVTKFVTEDQKDEFLHVTRNTYEECVQQILDDCDSAIALLPLEYSGDDLLLGKAYIGRASASAAYVLKSRVATFAASPAYNGNVDVQEKWERAALLSQEAIDKANLSYTALSYEAVTNPTPDKGSLTTPQDYLFRRYHNNNSLENRNLPPAFWGNGRTNPSQNLVDAFPMANGYPITDPASGYDPQNPFTGRDPRLDNTVIYNGASVEINGRGLEVAEVVAEYIVLDADTTEVDDGTGNMVEVVDIISDTVIYRAGLDSEAYDYRGTRTGYYLRKWISTKADMLTNVNQKLNSEHMFPIIRGAEAFFNLAEASNEVVGPSGIVPGCSLSAYDIMKDIRSKSIGLGATDPYLDSQLGSADDMRALIQNESRLEFAFENHRYFDLRRWMLPLDETVRGMIVNQDESGNLNYEGTDPTDPSGFVDIEERSFDSDRYYYHPLPYDEMVKNPNLENNKGW</sequence>